<dbReference type="PIRSF" id="PIRSF014753">
    <property type="entry name" value="UCP014753"/>
    <property type="match status" value="1"/>
</dbReference>
<proteinExistence type="predicted"/>
<evidence type="ECO:0000259" key="2">
    <source>
        <dbReference type="Pfam" id="PF10022"/>
    </source>
</evidence>
<dbReference type="Pfam" id="PF10022">
    <property type="entry name" value="DUF2264"/>
    <property type="match status" value="1"/>
</dbReference>
<keyword evidence="1" id="KW-0732">Signal</keyword>
<reference evidence="3 4" key="1">
    <citation type="submission" date="2024-04" db="EMBL/GenBank/DDBJ databases">
        <title>Human intestinal bacterial collection.</title>
        <authorList>
            <person name="Pauvert C."/>
            <person name="Hitch T.C.A."/>
            <person name="Clavel T."/>
        </authorList>
    </citation>
    <scope>NUCLEOTIDE SEQUENCE [LARGE SCALE GENOMIC DNA]</scope>
    <source>
        <strain evidence="3 4">CLA-AA-H145</strain>
    </source>
</reference>
<dbReference type="EMBL" id="JBBNFP010000021">
    <property type="protein sequence ID" value="MEQ2486747.1"/>
    <property type="molecule type" value="Genomic_DNA"/>
</dbReference>
<evidence type="ECO:0000313" key="4">
    <source>
        <dbReference type="Proteomes" id="UP001487296"/>
    </source>
</evidence>
<gene>
    <name evidence="3" type="ORF">AAAT34_06725</name>
</gene>
<comment type="caution">
    <text evidence="3">The sequence shown here is derived from an EMBL/GenBank/DDBJ whole genome shotgun (WGS) entry which is preliminary data.</text>
</comment>
<sequence length="719" mass="80355">MQTIRTAIFALLCVSPALGCLAHTQQSKARFQQEISSANAGNPAAGLSATGEAVAMSGDIQAASAFSPVSAAPASKAAREVFKVDNPDMTLSPYTGMTRRHWIAAGEYLLKGAFSYIHCLDDQMYFPKELEKTYPRDEGQIHVAKLEGLARTLFIAAPLLKDNPSLTLNGIGVADYYRHQLVNLTNPDSRSYIAHRTGGPSQTLLELGSLCISMKGAQSVLWDPLTKEQKDALASLMLSYGEGPTIGSNWMFFNVYILSFFKDQGYKVDEGKLVGWLNKLLDRYKGEGWYNDAPAYDYYSMWAYQSYGPLWAELFGKHQYPDIARRFIDNEHDLVANYPYMFARDGRMNMWGRSICYRFAAVTPLPLLEYAGFDDVDYGWMRHIASASLLQFLTNPDFLENGIPTMGFYGPFAPAVQIYSCRGSVYWIGKAFLGLLLPANSKYWTATESEGPWKNALKPGHVYNKFQPGSTLLITNYPNCGGSEMRSWCHETVAGDWQKFRSSENYNKLAYNTEFPWMADGKNGEISMNYGTKNKKGEWEVLRLYTFKSFEQGVYRRDAVLETDTAVRYQLADIPLPDGILRVDRVSVGAPTDITLGHYTLPQPGHAKLPAAVRTVGKHQATTVTGTDYTLAMVPLMGWDQPAEVIYPKGLHPVSNVCALPTLRQHVEGTRIFVTLQLWKKGASFTDRELQPVKAVKVSRDQRTVVVTLVTGEKKTVRF</sequence>
<feature type="chain" id="PRO_5046750869" evidence="1">
    <location>
        <begin position="23"/>
        <end position="719"/>
    </location>
</feature>
<dbReference type="InterPro" id="IPR049349">
    <property type="entry name" value="DUF2264_N"/>
</dbReference>
<dbReference type="PANTHER" id="PTHR35339:SF4">
    <property type="entry name" value="LINALOOL DEHYDRATASE_ISOMERASE DOMAIN-CONTAINING PROTEIN"/>
    <property type="match status" value="1"/>
</dbReference>
<feature type="signal peptide" evidence="1">
    <location>
        <begin position="1"/>
        <end position="22"/>
    </location>
</feature>
<organism evidence="3 4">
    <name type="scientific">Hallella faecis</name>
    <dbReference type="NCBI Taxonomy" id="2841596"/>
    <lineage>
        <taxon>Bacteria</taxon>
        <taxon>Pseudomonadati</taxon>
        <taxon>Bacteroidota</taxon>
        <taxon>Bacteroidia</taxon>
        <taxon>Bacteroidales</taxon>
        <taxon>Prevotellaceae</taxon>
        <taxon>Hallella</taxon>
    </lineage>
</organism>
<protein>
    <submittedName>
        <fullName evidence="3">DUF2264 domain-containing protein</fullName>
    </submittedName>
</protein>
<feature type="domain" description="DUF2264" evidence="2">
    <location>
        <begin position="98"/>
        <end position="449"/>
    </location>
</feature>
<evidence type="ECO:0000256" key="1">
    <source>
        <dbReference type="SAM" id="SignalP"/>
    </source>
</evidence>
<evidence type="ECO:0000313" key="3">
    <source>
        <dbReference type="EMBL" id="MEQ2486747.1"/>
    </source>
</evidence>
<keyword evidence="4" id="KW-1185">Reference proteome</keyword>
<name>A0ABV1FQR8_9BACT</name>
<dbReference type="Proteomes" id="UP001487296">
    <property type="component" value="Unassembled WGS sequence"/>
</dbReference>
<dbReference type="PANTHER" id="PTHR35339">
    <property type="entry name" value="LINALOOL DEHYDRATASE_ISOMERASE DOMAIN-CONTAINING PROTEIN"/>
    <property type="match status" value="1"/>
</dbReference>
<accession>A0ABV1FQR8</accession>
<dbReference type="InterPro" id="IPR016624">
    <property type="entry name" value="UCP014753"/>
</dbReference>